<dbReference type="EMBL" id="CM000126">
    <property type="protein sequence ID" value="EAY73538.1"/>
    <property type="molecule type" value="Genomic_DNA"/>
</dbReference>
<accession>A2WNJ2</accession>
<gene>
    <name evidence="2" type="ORF">OsI_01420</name>
</gene>
<sequence length="140" mass="14671">MLGMRPCSGGLPPHRQRLLESAQGGGGGAGEGVADPAAVLVGRAGSGACLPTGGDSVNAREGSRRCSGGLPPHRWRFSESAQGGDGGTGERAPGSGGYVGGESRIRRLPPYRRRRRRRLSAFARWVGMDPTAFAFISRRR</sequence>
<name>A2WNJ2_ORYSI</name>
<dbReference type="Proteomes" id="UP000007015">
    <property type="component" value="Chromosome 1"/>
</dbReference>
<evidence type="ECO:0000313" key="2">
    <source>
        <dbReference type="EMBL" id="EAY73538.1"/>
    </source>
</evidence>
<evidence type="ECO:0000313" key="3">
    <source>
        <dbReference type="Proteomes" id="UP000007015"/>
    </source>
</evidence>
<protein>
    <submittedName>
        <fullName evidence="2">Uncharacterized protein</fullName>
    </submittedName>
</protein>
<proteinExistence type="predicted"/>
<feature type="region of interest" description="Disordered" evidence="1">
    <location>
        <begin position="1"/>
        <end position="111"/>
    </location>
</feature>
<keyword evidence="3" id="KW-1185">Reference proteome</keyword>
<dbReference type="Gramene" id="BGIOSGA001881-TA">
    <property type="protein sequence ID" value="BGIOSGA001881-PA"/>
    <property type="gene ID" value="BGIOSGA001881"/>
</dbReference>
<feature type="compositionally biased region" description="Gly residues" evidence="1">
    <location>
        <begin position="83"/>
        <end position="100"/>
    </location>
</feature>
<evidence type="ECO:0000256" key="1">
    <source>
        <dbReference type="SAM" id="MobiDB-lite"/>
    </source>
</evidence>
<reference evidence="2 3" key="1">
    <citation type="journal article" date="2005" name="PLoS Biol.">
        <title>The genomes of Oryza sativa: a history of duplications.</title>
        <authorList>
            <person name="Yu J."/>
            <person name="Wang J."/>
            <person name="Lin W."/>
            <person name="Li S."/>
            <person name="Li H."/>
            <person name="Zhou J."/>
            <person name="Ni P."/>
            <person name="Dong W."/>
            <person name="Hu S."/>
            <person name="Zeng C."/>
            <person name="Zhang J."/>
            <person name="Zhang Y."/>
            <person name="Li R."/>
            <person name="Xu Z."/>
            <person name="Li S."/>
            <person name="Li X."/>
            <person name="Zheng H."/>
            <person name="Cong L."/>
            <person name="Lin L."/>
            <person name="Yin J."/>
            <person name="Geng J."/>
            <person name="Li G."/>
            <person name="Shi J."/>
            <person name="Liu J."/>
            <person name="Lv H."/>
            <person name="Li J."/>
            <person name="Wang J."/>
            <person name="Deng Y."/>
            <person name="Ran L."/>
            <person name="Shi X."/>
            <person name="Wang X."/>
            <person name="Wu Q."/>
            <person name="Li C."/>
            <person name="Ren X."/>
            <person name="Wang J."/>
            <person name="Wang X."/>
            <person name="Li D."/>
            <person name="Liu D."/>
            <person name="Zhang X."/>
            <person name="Ji Z."/>
            <person name="Zhao W."/>
            <person name="Sun Y."/>
            <person name="Zhang Z."/>
            <person name="Bao J."/>
            <person name="Han Y."/>
            <person name="Dong L."/>
            <person name="Ji J."/>
            <person name="Chen P."/>
            <person name="Wu S."/>
            <person name="Liu J."/>
            <person name="Xiao Y."/>
            <person name="Bu D."/>
            <person name="Tan J."/>
            <person name="Yang L."/>
            <person name="Ye C."/>
            <person name="Zhang J."/>
            <person name="Xu J."/>
            <person name="Zhou Y."/>
            <person name="Yu Y."/>
            <person name="Zhang B."/>
            <person name="Zhuang S."/>
            <person name="Wei H."/>
            <person name="Liu B."/>
            <person name="Lei M."/>
            <person name="Yu H."/>
            <person name="Li Y."/>
            <person name="Xu H."/>
            <person name="Wei S."/>
            <person name="He X."/>
            <person name="Fang L."/>
            <person name="Zhang Z."/>
            <person name="Zhang Y."/>
            <person name="Huang X."/>
            <person name="Su Z."/>
            <person name="Tong W."/>
            <person name="Li J."/>
            <person name="Tong Z."/>
            <person name="Li S."/>
            <person name="Ye J."/>
            <person name="Wang L."/>
            <person name="Fang L."/>
            <person name="Lei T."/>
            <person name="Chen C."/>
            <person name="Chen H."/>
            <person name="Xu Z."/>
            <person name="Li H."/>
            <person name="Huang H."/>
            <person name="Zhang F."/>
            <person name="Xu H."/>
            <person name="Li N."/>
            <person name="Zhao C."/>
            <person name="Li S."/>
            <person name="Dong L."/>
            <person name="Huang Y."/>
            <person name="Li L."/>
            <person name="Xi Y."/>
            <person name="Qi Q."/>
            <person name="Li W."/>
            <person name="Zhang B."/>
            <person name="Hu W."/>
            <person name="Zhang Y."/>
            <person name="Tian X."/>
            <person name="Jiao Y."/>
            <person name="Liang X."/>
            <person name="Jin J."/>
            <person name="Gao L."/>
            <person name="Zheng W."/>
            <person name="Hao B."/>
            <person name="Liu S."/>
            <person name="Wang W."/>
            <person name="Yuan L."/>
            <person name="Cao M."/>
            <person name="McDermott J."/>
            <person name="Samudrala R."/>
            <person name="Wang J."/>
            <person name="Wong G.K."/>
            <person name="Yang H."/>
        </authorList>
    </citation>
    <scope>NUCLEOTIDE SEQUENCE [LARGE SCALE GENOMIC DNA]</scope>
    <source>
        <strain evidence="3">cv. 93-11</strain>
    </source>
</reference>
<dbReference type="AlphaFoldDB" id="A2WNJ2"/>
<dbReference type="HOGENOM" id="CLU_1838440_0_0_1"/>
<organism evidence="2 3">
    <name type="scientific">Oryza sativa subsp. indica</name>
    <name type="common">Rice</name>
    <dbReference type="NCBI Taxonomy" id="39946"/>
    <lineage>
        <taxon>Eukaryota</taxon>
        <taxon>Viridiplantae</taxon>
        <taxon>Streptophyta</taxon>
        <taxon>Embryophyta</taxon>
        <taxon>Tracheophyta</taxon>
        <taxon>Spermatophyta</taxon>
        <taxon>Magnoliopsida</taxon>
        <taxon>Liliopsida</taxon>
        <taxon>Poales</taxon>
        <taxon>Poaceae</taxon>
        <taxon>BOP clade</taxon>
        <taxon>Oryzoideae</taxon>
        <taxon>Oryzeae</taxon>
        <taxon>Oryzinae</taxon>
        <taxon>Oryza</taxon>
        <taxon>Oryza sativa</taxon>
    </lineage>
</organism>